<name>A0A1I2FNJ6_9MICO</name>
<keyword evidence="1" id="KW-1133">Transmembrane helix</keyword>
<sequence>MLGTMVSPSAHPAPAPSEQHLLFRERLLPGIGGIAAIVGFAFVTFVALSVVDLRAAWATAVAVGVAGLVGAWLTAPVVAVRDGELHAGRAHLPVSLLGPVEVLDREGVRAAMGPGYDPRAFVCLRAWIGGAVTAPVTDPADPTPTWLVSSRRPRALAAAIEAARAA</sequence>
<keyword evidence="1" id="KW-0472">Membrane</keyword>
<dbReference type="EMBL" id="FONZ01000002">
    <property type="protein sequence ID" value="SFF06905.1"/>
    <property type="molecule type" value="Genomic_DNA"/>
</dbReference>
<reference evidence="3" key="1">
    <citation type="submission" date="2016-10" db="EMBL/GenBank/DDBJ databases">
        <authorList>
            <person name="Varghese N."/>
            <person name="Submissions S."/>
        </authorList>
    </citation>
    <scope>NUCLEOTIDE SEQUENCE [LARGE SCALE GENOMIC DNA]</scope>
    <source>
        <strain evidence="3">DSM 19083</strain>
    </source>
</reference>
<dbReference type="Proteomes" id="UP000198520">
    <property type="component" value="Unassembled WGS sequence"/>
</dbReference>
<feature type="transmembrane region" description="Helical" evidence="1">
    <location>
        <begin position="57"/>
        <end position="80"/>
    </location>
</feature>
<evidence type="ECO:0000313" key="3">
    <source>
        <dbReference type="Proteomes" id="UP000198520"/>
    </source>
</evidence>
<protein>
    <recommendedName>
        <fullName evidence="4">DUF3093 domain-containing protein</fullName>
    </recommendedName>
</protein>
<keyword evidence="3" id="KW-1185">Reference proteome</keyword>
<proteinExistence type="predicted"/>
<organism evidence="2 3">
    <name type="scientific">Flavimobilis marinus</name>
    <dbReference type="NCBI Taxonomy" id="285351"/>
    <lineage>
        <taxon>Bacteria</taxon>
        <taxon>Bacillati</taxon>
        <taxon>Actinomycetota</taxon>
        <taxon>Actinomycetes</taxon>
        <taxon>Micrococcales</taxon>
        <taxon>Jonesiaceae</taxon>
        <taxon>Flavimobilis</taxon>
    </lineage>
</organism>
<evidence type="ECO:0000313" key="2">
    <source>
        <dbReference type="EMBL" id="SFF06905.1"/>
    </source>
</evidence>
<dbReference type="OrthoDB" id="3217020at2"/>
<evidence type="ECO:0000256" key="1">
    <source>
        <dbReference type="SAM" id="Phobius"/>
    </source>
</evidence>
<dbReference type="Pfam" id="PF11292">
    <property type="entry name" value="DUF3093"/>
    <property type="match status" value="1"/>
</dbReference>
<feature type="transmembrane region" description="Helical" evidence="1">
    <location>
        <begin position="27"/>
        <end position="51"/>
    </location>
</feature>
<gene>
    <name evidence="2" type="ORF">SAMN04488035_1428</name>
</gene>
<dbReference type="AlphaFoldDB" id="A0A1I2FNJ6"/>
<dbReference type="InterPro" id="IPR021443">
    <property type="entry name" value="DUF3093"/>
</dbReference>
<evidence type="ECO:0008006" key="4">
    <source>
        <dbReference type="Google" id="ProtNLM"/>
    </source>
</evidence>
<keyword evidence="1" id="KW-0812">Transmembrane</keyword>
<accession>A0A1I2FNJ6</accession>
<dbReference type="STRING" id="285351.SAMN04488035_1428"/>